<evidence type="ECO:0000313" key="2">
    <source>
        <dbReference type="EMBL" id="JAH86225.1"/>
    </source>
</evidence>
<sequence>MVMISTTMYCFFFLWFLLLLIFLTVSERSCASVLSVNSRTLYSVLFSFRSPCCGVARSSRSCACYS</sequence>
<feature type="chain" id="PRO_5002434131" description="Secreted protein" evidence="1">
    <location>
        <begin position="27"/>
        <end position="66"/>
    </location>
</feature>
<protein>
    <recommendedName>
        <fullName evidence="3">Secreted protein</fullName>
    </recommendedName>
</protein>
<proteinExistence type="predicted"/>
<feature type="signal peptide" evidence="1">
    <location>
        <begin position="1"/>
        <end position="26"/>
    </location>
</feature>
<organism evidence="2">
    <name type="scientific">Anguilla anguilla</name>
    <name type="common">European freshwater eel</name>
    <name type="synonym">Muraena anguilla</name>
    <dbReference type="NCBI Taxonomy" id="7936"/>
    <lineage>
        <taxon>Eukaryota</taxon>
        <taxon>Metazoa</taxon>
        <taxon>Chordata</taxon>
        <taxon>Craniata</taxon>
        <taxon>Vertebrata</taxon>
        <taxon>Euteleostomi</taxon>
        <taxon>Actinopterygii</taxon>
        <taxon>Neopterygii</taxon>
        <taxon>Teleostei</taxon>
        <taxon>Anguilliformes</taxon>
        <taxon>Anguillidae</taxon>
        <taxon>Anguilla</taxon>
    </lineage>
</organism>
<reference evidence="2" key="2">
    <citation type="journal article" date="2015" name="Fish Shellfish Immunol.">
        <title>Early steps in the European eel (Anguilla anguilla)-Vibrio vulnificus interaction in the gills: Role of the RtxA13 toxin.</title>
        <authorList>
            <person name="Callol A."/>
            <person name="Pajuelo D."/>
            <person name="Ebbesson L."/>
            <person name="Teles M."/>
            <person name="MacKenzie S."/>
            <person name="Amaro C."/>
        </authorList>
    </citation>
    <scope>NUCLEOTIDE SEQUENCE</scope>
</reference>
<dbReference type="AlphaFoldDB" id="A0A0E9W9J8"/>
<dbReference type="EMBL" id="GBXM01022352">
    <property type="protein sequence ID" value="JAH86225.1"/>
    <property type="molecule type" value="Transcribed_RNA"/>
</dbReference>
<reference evidence="2" key="1">
    <citation type="submission" date="2014-11" db="EMBL/GenBank/DDBJ databases">
        <authorList>
            <person name="Amaro Gonzalez C."/>
        </authorList>
    </citation>
    <scope>NUCLEOTIDE SEQUENCE</scope>
</reference>
<name>A0A0E9W9J8_ANGAN</name>
<accession>A0A0E9W9J8</accession>
<evidence type="ECO:0008006" key="3">
    <source>
        <dbReference type="Google" id="ProtNLM"/>
    </source>
</evidence>
<keyword evidence="1" id="KW-0732">Signal</keyword>
<evidence type="ECO:0000256" key="1">
    <source>
        <dbReference type="SAM" id="SignalP"/>
    </source>
</evidence>